<keyword evidence="15" id="KW-1185">Reference proteome</keyword>
<dbReference type="InterPro" id="IPR005549">
    <property type="entry name" value="Kinetochore_Nuf2_N"/>
</dbReference>
<evidence type="ECO:0000313" key="14">
    <source>
        <dbReference type="Ensembl" id="ENSACIP00000000625.1"/>
    </source>
</evidence>
<dbReference type="GeneTree" id="ENSGT00390000004199"/>
<evidence type="ECO:0000256" key="10">
    <source>
        <dbReference type="ARBA" id="ARBA00023306"/>
    </source>
</evidence>
<reference evidence="14" key="1">
    <citation type="submission" date="2025-08" db="UniProtKB">
        <authorList>
            <consortium name="Ensembl"/>
        </authorList>
    </citation>
    <scope>IDENTIFICATION</scope>
</reference>
<keyword evidence="6" id="KW-0498">Mitosis</keyword>
<name>A0A3Q0QT39_AMPCI</name>
<feature type="coiled-coil region" evidence="12">
    <location>
        <begin position="213"/>
        <end position="338"/>
    </location>
</feature>
<dbReference type="GO" id="GO:0051383">
    <property type="term" value="P:kinetochore organization"/>
    <property type="evidence" value="ECO:0007669"/>
    <property type="project" value="TreeGrafter"/>
</dbReference>
<dbReference type="GO" id="GO:0031262">
    <property type="term" value="C:Ndc80 complex"/>
    <property type="evidence" value="ECO:0007669"/>
    <property type="project" value="InterPro"/>
</dbReference>
<feature type="coiled-coil region" evidence="12">
    <location>
        <begin position="381"/>
        <end position="415"/>
    </location>
</feature>
<keyword evidence="10" id="KW-0131">Cell cycle</keyword>
<evidence type="ECO:0000256" key="3">
    <source>
        <dbReference type="ARBA" id="ARBA00005498"/>
    </source>
</evidence>
<dbReference type="GO" id="GO:0007052">
    <property type="term" value="P:mitotic spindle organization"/>
    <property type="evidence" value="ECO:0007669"/>
    <property type="project" value="TreeGrafter"/>
</dbReference>
<dbReference type="PANTHER" id="PTHR21650:SF2">
    <property type="entry name" value="KINETOCHORE PROTEIN NUF2"/>
    <property type="match status" value="1"/>
</dbReference>
<keyword evidence="5" id="KW-0132">Cell division</keyword>
<dbReference type="STRING" id="61819.ENSACIP00000000625"/>
<comment type="similarity">
    <text evidence="3">Belongs to the NUF2 family.</text>
</comment>
<comment type="subcellular location">
    <subcellularLocation>
        <location evidence="2">Chromosome</location>
        <location evidence="2">Centromere</location>
        <location evidence="2">Kinetochore</location>
    </subcellularLocation>
    <subcellularLocation>
        <location evidence="1">Nucleus</location>
    </subcellularLocation>
</comment>
<evidence type="ECO:0000256" key="7">
    <source>
        <dbReference type="ARBA" id="ARBA00022838"/>
    </source>
</evidence>
<dbReference type="InterPro" id="IPR038275">
    <property type="entry name" value="Nuf2_N_sf"/>
</dbReference>
<dbReference type="Pfam" id="PF03800">
    <property type="entry name" value="Nuf2"/>
    <property type="match status" value="1"/>
</dbReference>
<dbReference type="Gene3D" id="1.10.418.60">
    <property type="entry name" value="Ncd80 complex, Nuf2 subunit"/>
    <property type="match status" value="1"/>
</dbReference>
<sequence length="459" mass="53230">MSENTFPVYSVDALVNFYRTEVLTGQEAKHFTKSDLTPHPKPEAVQTLYMRVLHLLYRFRPECHSMVPFLENIQYPAYHEGATAIMSVYTRLVLSNANFNLLFNVQFSDEGLAIISPEKQKTLTILSGIMNFLHFRKQRMEVVLDKQAKFRTDMDRLQAYMKGNKEAEKKIEILTTIPPEQQAEADELAAALSELQATTMHEYQEVNAKNDSIAEWKATIAEKTQKLAQVKLDISNLKEDLSKLKSQIVESPEELKSQMEKMRENVKNIKNSIEETDERVVELQNMVQSVTHTEAEIQQMYGLLQDLESSMNNTKQRQEEVQSQCRAYEKKQKELKNLCIEEGQLKRALGMKQDKECKQNIRRQKKREMKEQHVQEVLGQCNQIHQKREEMADKIQEISAETQKLKASIKSLRDVCSKETEKAQAVYDTLSTSMDELHKRIEMHTTDLKLNITKMSANF</sequence>
<evidence type="ECO:0000256" key="9">
    <source>
        <dbReference type="ARBA" id="ARBA00023242"/>
    </source>
</evidence>
<dbReference type="GO" id="GO:0051315">
    <property type="term" value="P:attachment of mitotic spindle microtubules to kinetochore"/>
    <property type="evidence" value="ECO:0007669"/>
    <property type="project" value="TreeGrafter"/>
</dbReference>
<dbReference type="GO" id="GO:0051301">
    <property type="term" value="P:cell division"/>
    <property type="evidence" value="ECO:0007669"/>
    <property type="project" value="UniProtKB-KW"/>
</dbReference>
<keyword evidence="11" id="KW-0137">Centromere</keyword>
<feature type="domain" description="Kinetochore protein Nuf2 N-terminal" evidence="13">
    <location>
        <begin position="4"/>
        <end position="149"/>
    </location>
</feature>
<evidence type="ECO:0000256" key="2">
    <source>
        <dbReference type="ARBA" id="ARBA00004629"/>
    </source>
</evidence>
<keyword evidence="8 12" id="KW-0175">Coiled coil</keyword>
<evidence type="ECO:0000256" key="4">
    <source>
        <dbReference type="ARBA" id="ARBA00022454"/>
    </source>
</evidence>
<keyword evidence="9" id="KW-0539">Nucleus</keyword>
<evidence type="ECO:0000313" key="15">
    <source>
        <dbReference type="Proteomes" id="UP000261340"/>
    </source>
</evidence>
<dbReference type="Proteomes" id="UP000261340">
    <property type="component" value="Unplaced"/>
</dbReference>
<reference evidence="14" key="2">
    <citation type="submission" date="2025-09" db="UniProtKB">
        <authorList>
            <consortium name="Ensembl"/>
        </authorList>
    </citation>
    <scope>IDENTIFICATION</scope>
</reference>
<dbReference type="GO" id="GO:0044877">
    <property type="term" value="F:protein-containing complex binding"/>
    <property type="evidence" value="ECO:0007669"/>
    <property type="project" value="TreeGrafter"/>
</dbReference>
<evidence type="ECO:0000256" key="6">
    <source>
        <dbReference type="ARBA" id="ARBA00022776"/>
    </source>
</evidence>
<dbReference type="GO" id="GO:0007507">
    <property type="term" value="P:heart development"/>
    <property type="evidence" value="ECO:0007669"/>
    <property type="project" value="Ensembl"/>
</dbReference>
<evidence type="ECO:0000256" key="12">
    <source>
        <dbReference type="SAM" id="Coils"/>
    </source>
</evidence>
<evidence type="ECO:0000256" key="8">
    <source>
        <dbReference type="ARBA" id="ARBA00023054"/>
    </source>
</evidence>
<evidence type="ECO:0000256" key="1">
    <source>
        <dbReference type="ARBA" id="ARBA00004123"/>
    </source>
</evidence>
<evidence type="ECO:0000256" key="11">
    <source>
        <dbReference type="ARBA" id="ARBA00023328"/>
    </source>
</evidence>
<protein>
    <submittedName>
        <fullName evidence="14">UF2 component of NDC80 kinetochore complex</fullName>
    </submittedName>
</protein>
<dbReference type="Ensembl" id="ENSACIT00000000652.1">
    <property type="protein sequence ID" value="ENSACIP00000000625.1"/>
    <property type="gene ID" value="ENSACIG00000000506.1"/>
</dbReference>
<evidence type="ECO:0000256" key="5">
    <source>
        <dbReference type="ARBA" id="ARBA00022618"/>
    </source>
</evidence>
<accession>A0A3Q0QT39</accession>
<dbReference type="GO" id="GO:0045132">
    <property type="term" value="P:meiotic chromosome segregation"/>
    <property type="evidence" value="ECO:0007669"/>
    <property type="project" value="TreeGrafter"/>
</dbReference>
<evidence type="ECO:0000259" key="13">
    <source>
        <dbReference type="Pfam" id="PF03800"/>
    </source>
</evidence>
<keyword evidence="4" id="KW-0158">Chromosome</keyword>
<keyword evidence="7" id="KW-0995">Kinetochore</keyword>
<dbReference type="GO" id="GO:0005634">
    <property type="term" value="C:nucleus"/>
    <property type="evidence" value="ECO:0007669"/>
    <property type="project" value="UniProtKB-SubCell"/>
</dbReference>
<proteinExistence type="inferred from homology"/>
<dbReference type="PANTHER" id="PTHR21650">
    <property type="entry name" value="MEMBRALIN/KINETOCHORE PROTEIN NUF2"/>
    <property type="match status" value="1"/>
</dbReference>
<dbReference type="AlphaFoldDB" id="A0A3Q0QT39"/>
<organism evidence="14 15">
    <name type="scientific">Amphilophus citrinellus</name>
    <name type="common">Midas cichlid</name>
    <name type="synonym">Cichlasoma citrinellum</name>
    <dbReference type="NCBI Taxonomy" id="61819"/>
    <lineage>
        <taxon>Eukaryota</taxon>
        <taxon>Metazoa</taxon>
        <taxon>Chordata</taxon>
        <taxon>Craniata</taxon>
        <taxon>Vertebrata</taxon>
        <taxon>Euteleostomi</taxon>
        <taxon>Actinopterygii</taxon>
        <taxon>Neopterygii</taxon>
        <taxon>Teleostei</taxon>
        <taxon>Neoteleostei</taxon>
        <taxon>Acanthomorphata</taxon>
        <taxon>Ovalentaria</taxon>
        <taxon>Cichlomorphae</taxon>
        <taxon>Cichliformes</taxon>
        <taxon>Cichlidae</taxon>
        <taxon>New World cichlids</taxon>
        <taxon>Cichlasomatinae</taxon>
        <taxon>Heroini</taxon>
        <taxon>Amphilophus</taxon>
    </lineage>
</organism>